<keyword evidence="6" id="KW-1133">Transmembrane helix</keyword>
<dbReference type="InterPro" id="IPR035965">
    <property type="entry name" value="PAS-like_dom_sf"/>
</dbReference>
<dbReference type="AlphaFoldDB" id="A0A841J6N3"/>
<dbReference type="CDD" id="cd00130">
    <property type="entry name" value="PAS"/>
    <property type="match status" value="1"/>
</dbReference>
<dbReference type="EMBL" id="JACHCA010000002">
    <property type="protein sequence ID" value="MBB6126703.1"/>
    <property type="molecule type" value="Genomic_DNA"/>
</dbReference>
<dbReference type="Proteomes" id="UP000548326">
    <property type="component" value="Unassembled WGS sequence"/>
</dbReference>
<dbReference type="InterPro" id="IPR000014">
    <property type="entry name" value="PAS"/>
</dbReference>
<gene>
    <name evidence="9" type="ORF">HDF22_000808</name>
</gene>
<evidence type="ECO:0000259" key="8">
    <source>
        <dbReference type="PROSITE" id="PS50885"/>
    </source>
</evidence>
<comment type="catalytic activity">
    <reaction evidence="1">
        <text>ATP + protein L-histidine = ADP + protein N-phospho-L-histidine.</text>
        <dbReference type="EC" id="2.7.13.3"/>
    </reaction>
</comment>
<organism evidence="9 10">
    <name type="scientific">Mucilaginibacter lappiensis</name>
    <dbReference type="NCBI Taxonomy" id="354630"/>
    <lineage>
        <taxon>Bacteria</taxon>
        <taxon>Pseudomonadati</taxon>
        <taxon>Bacteroidota</taxon>
        <taxon>Sphingobacteriia</taxon>
        <taxon>Sphingobacteriales</taxon>
        <taxon>Sphingobacteriaceae</taxon>
        <taxon>Mucilaginibacter</taxon>
    </lineage>
</organism>
<dbReference type="SMART" id="SM00091">
    <property type="entry name" value="PAS"/>
    <property type="match status" value="1"/>
</dbReference>
<dbReference type="GO" id="GO:0006355">
    <property type="term" value="P:regulation of DNA-templated transcription"/>
    <property type="evidence" value="ECO:0007669"/>
    <property type="project" value="InterPro"/>
</dbReference>
<dbReference type="PANTHER" id="PTHR42878">
    <property type="entry name" value="TWO-COMPONENT HISTIDINE KINASE"/>
    <property type="match status" value="1"/>
</dbReference>
<evidence type="ECO:0000256" key="3">
    <source>
        <dbReference type="ARBA" id="ARBA00022679"/>
    </source>
</evidence>
<dbReference type="SUPFAM" id="SSF55785">
    <property type="entry name" value="PYP-like sensor domain (PAS domain)"/>
    <property type="match status" value="1"/>
</dbReference>
<evidence type="ECO:0000259" key="7">
    <source>
        <dbReference type="PROSITE" id="PS50112"/>
    </source>
</evidence>
<dbReference type="Pfam" id="PF00989">
    <property type="entry name" value="PAS"/>
    <property type="match status" value="1"/>
</dbReference>
<name>A0A841J6N3_9SPHI</name>
<dbReference type="GO" id="GO:0016020">
    <property type="term" value="C:membrane"/>
    <property type="evidence" value="ECO:0007669"/>
    <property type="project" value="UniProtKB-SubCell"/>
</dbReference>
<evidence type="ECO:0000256" key="1">
    <source>
        <dbReference type="ARBA" id="ARBA00000085"/>
    </source>
</evidence>
<feature type="transmembrane region" description="Helical" evidence="6">
    <location>
        <begin position="7"/>
        <end position="29"/>
    </location>
</feature>
<dbReference type="GO" id="GO:0030295">
    <property type="term" value="F:protein kinase activator activity"/>
    <property type="evidence" value="ECO:0007669"/>
    <property type="project" value="TreeGrafter"/>
</dbReference>
<dbReference type="Gene3D" id="6.10.340.10">
    <property type="match status" value="1"/>
</dbReference>
<feature type="domain" description="PAS" evidence="7">
    <location>
        <begin position="233"/>
        <end position="283"/>
    </location>
</feature>
<dbReference type="PROSITE" id="PS50885">
    <property type="entry name" value="HAMP"/>
    <property type="match status" value="1"/>
</dbReference>
<evidence type="ECO:0000256" key="5">
    <source>
        <dbReference type="ARBA" id="ARBA00023136"/>
    </source>
</evidence>
<keyword evidence="5 6" id="KW-0472">Membrane</keyword>
<evidence type="ECO:0000313" key="10">
    <source>
        <dbReference type="Proteomes" id="UP000548326"/>
    </source>
</evidence>
<dbReference type="Gene3D" id="3.30.450.20">
    <property type="entry name" value="PAS domain"/>
    <property type="match status" value="1"/>
</dbReference>
<comment type="caution">
    <text evidence="9">The sequence shown here is derived from an EMBL/GenBank/DDBJ whole genome shotgun (WGS) entry which is preliminary data.</text>
</comment>
<dbReference type="Pfam" id="PF00672">
    <property type="entry name" value="HAMP"/>
    <property type="match status" value="1"/>
</dbReference>
<evidence type="ECO:0000256" key="2">
    <source>
        <dbReference type="ARBA" id="ARBA00012438"/>
    </source>
</evidence>
<feature type="domain" description="HAMP" evidence="8">
    <location>
        <begin position="172"/>
        <end position="224"/>
    </location>
</feature>
<dbReference type="InterPro" id="IPR003660">
    <property type="entry name" value="HAMP_dom"/>
</dbReference>
<reference evidence="9 10" key="1">
    <citation type="submission" date="2020-08" db="EMBL/GenBank/DDBJ databases">
        <title>Genomic Encyclopedia of Type Strains, Phase IV (KMG-V): Genome sequencing to study the core and pangenomes of soil and plant-associated prokaryotes.</title>
        <authorList>
            <person name="Whitman W."/>
        </authorList>
    </citation>
    <scope>NUCLEOTIDE SEQUENCE [LARGE SCALE GENOMIC DNA]</scope>
    <source>
        <strain evidence="9 10">MP601</strain>
    </source>
</reference>
<dbReference type="GO" id="GO:0007234">
    <property type="term" value="P:osmosensory signaling via phosphorelay pathway"/>
    <property type="evidence" value="ECO:0007669"/>
    <property type="project" value="TreeGrafter"/>
</dbReference>
<dbReference type="SUPFAM" id="SSF158472">
    <property type="entry name" value="HAMP domain-like"/>
    <property type="match status" value="1"/>
</dbReference>
<dbReference type="CDD" id="cd06225">
    <property type="entry name" value="HAMP"/>
    <property type="match status" value="1"/>
</dbReference>
<keyword evidence="4 9" id="KW-0418">Kinase</keyword>
<keyword evidence="6" id="KW-0812">Transmembrane</keyword>
<evidence type="ECO:0000256" key="6">
    <source>
        <dbReference type="SAM" id="Phobius"/>
    </source>
</evidence>
<dbReference type="RefSeq" id="WP_183585790.1">
    <property type="nucleotide sequence ID" value="NZ_JACHCA010000002.1"/>
</dbReference>
<feature type="transmembrane region" description="Helical" evidence="6">
    <location>
        <begin position="150"/>
        <end position="170"/>
    </location>
</feature>
<dbReference type="GO" id="GO:0004673">
    <property type="term" value="F:protein histidine kinase activity"/>
    <property type="evidence" value="ECO:0007669"/>
    <property type="project" value="UniProtKB-EC"/>
</dbReference>
<dbReference type="InterPro" id="IPR050351">
    <property type="entry name" value="BphY/WalK/GraS-like"/>
</dbReference>
<sequence length="351" mass="39550">MKIKKKLLFGFGLLFIVVLIFGTISVYYIKVISETSNITLKNNYKTLTFTRDMRSVLDENDLPLTSGASRTFDQALQKQENNITEPGEKAATDSLRQAFTLLIAPSSILNQKQQAERNARLQLKKIEELNMHAIELKNGYTHSTVSKATLYLGAMVFITFLILFILIVNFPGFILNPLHELTDGLDQVSKKYYDTRLKFNTSDEFTQLAEAFNTMAVSLGEQENADLTKIFAAELRINMLIEEMQDAVLGVNEKQEVLFINHQAKKILNLSGKSVIGQSVLELSKNSQLLKMMLESKDVENPLKIDQDGNVLYFQQKSLEIVVPNLKTDLDTLQVASYPAGTIRVLKQTKG</sequence>
<protein>
    <recommendedName>
        <fullName evidence="2">histidine kinase</fullName>
        <ecNumber evidence="2">2.7.13.3</ecNumber>
    </recommendedName>
</protein>
<keyword evidence="3" id="KW-0808">Transferase</keyword>
<proteinExistence type="predicted"/>
<dbReference type="InterPro" id="IPR013767">
    <property type="entry name" value="PAS_fold"/>
</dbReference>
<evidence type="ECO:0000256" key="4">
    <source>
        <dbReference type="ARBA" id="ARBA00022777"/>
    </source>
</evidence>
<evidence type="ECO:0000313" key="9">
    <source>
        <dbReference type="EMBL" id="MBB6126703.1"/>
    </source>
</evidence>
<dbReference type="PANTHER" id="PTHR42878:SF12">
    <property type="entry name" value="SENSOR HISTIDINE KINASE YCBM"/>
    <property type="match status" value="1"/>
</dbReference>
<dbReference type="GO" id="GO:0000156">
    <property type="term" value="F:phosphorelay response regulator activity"/>
    <property type="evidence" value="ECO:0007669"/>
    <property type="project" value="TreeGrafter"/>
</dbReference>
<accession>A0A841J6N3</accession>
<dbReference type="EC" id="2.7.13.3" evidence="2"/>
<dbReference type="PROSITE" id="PS50112">
    <property type="entry name" value="PAS"/>
    <property type="match status" value="1"/>
</dbReference>
<dbReference type="SMART" id="SM00304">
    <property type="entry name" value="HAMP"/>
    <property type="match status" value="1"/>
</dbReference>